<name>A0A4V3UN04_9EURO</name>
<sequence length="36" mass="4241">MDKEVHDDILGDVKDFLNEDTQKCCRNASFHELCDR</sequence>
<dbReference type="Proteomes" id="UP000308092">
    <property type="component" value="Unassembled WGS sequence"/>
</dbReference>
<evidence type="ECO:0000313" key="1">
    <source>
        <dbReference type="EMBL" id="THC89324.1"/>
    </source>
</evidence>
<dbReference type="VEuPathDB" id="FungiDB:EYZ11_011227"/>
<reference evidence="1 2" key="1">
    <citation type="submission" date="2019-03" db="EMBL/GenBank/DDBJ databases">
        <title>The genome sequence of a newly discovered highly antifungal drug resistant Aspergillus species, Aspergillus tanneri NIH 1004.</title>
        <authorList>
            <person name="Mounaud S."/>
            <person name="Singh I."/>
            <person name="Joardar V."/>
            <person name="Pakala S."/>
            <person name="Pakala S."/>
            <person name="Venepally P."/>
            <person name="Hoover J."/>
            <person name="Nierman W."/>
            <person name="Chung J."/>
            <person name="Losada L."/>
        </authorList>
    </citation>
    <scope>NUCLEOTIDE SEQUENCE [LARGE SCALE GENOMIC DNA]</scope>
    <source>
        <strain evidence="1 2">NIH1004</strain>
    </source>
</reference>
<evidence type="ECO:0000313" key="2">
    <source>
        <dbReference type="Proteomes" id="UP000308092"/>
    </source>
</evidence>
<accession>A0A4V3UN04</accession>
<keyword evidence="2" id="KW-1185">Reference proteome</keyword>
<organism evidence="1 2">
    <name type="scientific">Aspergillus tanneri</name>
    <dbReference type="NCBI Taxonomy" id="1220188"/>
    <lineage>
        <taxon>Eukaryota</taxon>
        <taxon>Fungi</taxon>
        <taxon>Dikarya</taxon>
        <taxon>Ascomycota</taxon>
        <taxon>Pezizomycotina</taxon>
        <taxon>Eurotiomycetes</taxon>
        <taxon>Eurotiomycetidae</taxon>
        <taxon>Eurotiales</taxon>
        <taxon>Aspergillaceae</taxon>
        <taxon>Aspergillus</taxon>
        <taxon>Aspergillus subgen. Circumdati</taxon>
    </lineage>
</organism>
<comment type="caution">
    <text evidence="1">The sequence shown here is derived from an EMBL/GenBank/DDBJ whole genome shotgun (WGS) entry which is preliminary data.</text>
</comment>
<gene>
    <name evidence="1" type="ORF">EYZ11_011227</name>
</gene>
<dbReference type="AlphaFoldDB" id="A0A4V3UN04"/>
<protein>
    <submittedName>
        <fullName evidence="1">Uncharacterized protein</fullName>
    </submittedName>
</protein>
<dbReference type="EMBL" id="SOSA01000673">
    <property type="protein sequence ID" value="THC89324.1"/>
    <property type="molecule type" value="Genomic_DNA"/>
</dbReference>
<proteinExistence type="predicted"/>